<gene>
    <name evidence="1" type="ORF">GCM10022384_57180</name>
</gene>
<dbReference type="Proteomes" id="UP001500034">
    <property type="component" value="Unassembled WGS sequence"/>
</dbReference>
<keyword evidence="2" id="KW-1185">Reference proteome</keyword>
<comment type="caution">
    <text evidence="1">The sequence shown here is derived from an EMBL/GenBank/DDBJ whole genome shotgun (WGS) entry which is preliminary data.</text>
</comment>
<sequence length="74" mass="8325">MRHRRHADPGGGRHVHDLDAARTVHIRLPVVGGARAAPWSVSPYPERKTFCIVLAIKVRRNHVRLFLPALFSSP</sequence>
<proteinExistence type="predicted"/>
<protein>
    <submittedName>
        <fullName evidence="1">Uncharacterized protein</fullName>
    </submittedName>
</protein>
<evidence type="ECO:0000313" key="1">
    <source>
        <dbReference type="EMBL" id="GAA4003045.1"/>
    </source>
</evidence>
<evidence type="ECO:0000313" key="2">
    <source>
        <dbReference type="Proteomes" id="UP001500034"/>
    </source>
</evidence>
<dbReference type="EMBL" id="BAABCQ010000154">
    <property type="protein sequence ID" value="GAA4003045.1"/>
    <property type="molecule type" value="Genomic_DNA"/>
</dbReference>
<accession>A0ABP7RVZ8</accession>
<reference evidence="2" key="1">
    <citation type="journal article" date="2019" name="Int. J. Syst. Evol. Microbiol.">
        <title>The Global Catalogue of Microorganisms (GCM) 10K type strain sequencing project: providing services to taxonomists for standard genome sequencing and annotation.</title>
        <authorList>
            <consortium name="The Broad Institute Genomics Platform"/>
            <consortium name="The Broad Institute Genome Sequencing Center for Infectious Disease"/>
            <person name="Wu L."/>
            <person name="Ma J."/>
        </authorList>
    </citation>
    <scope>NUCLEOTIDE SEQUENCE [LARGE SCALE GENOMIC DNA]</scope>
    <source>
        <strain evidence="2">JCM 17027</strain>
    </source>
</reference>
<name>A0ABP7RVZ8_9ACTN</name>
<organism evidence="1 2">
    <name type="scientific">Streptomyces marokkonensis</name>
    <dbReference type="NCBI Taxonomy" id="324855"/>
    <lineage>
        <taxon>Bacteria</taxon>
        <taxon>Bacillati</taxon>
        <taxon>Actinomycetota</taxon>
        <taxon>Actinomycetes</taxon>
        <taxon>Kitasatosporales</taxon>
        <taxon>Streptomycetaceae</taxon>
        <taxon>Streptomyces</taxon>
    </lineage>
</organism>